<feature type="region of interest" description="Disordered" evidence="6">
    <location>
        <begin position="379"/>
        <end position="401"/>
    </location>
</feature>
<dbReference type="GO" id="GO:0070187">
    <property type="term" value="C:shelterin complex"/>
    <property type="evidence" value="ECO:0007669"/>
    <property type="project" value="InterPro"/>
</dbReference>
<dbReference type="GO" id="GO:0042162">
    <property type="term" value="F:telomeric DNA binding"/>
    <property type="evidence" value="ECO:0007669"/>
    <property type="project" value="InterPro"/>
</dbReference>
<keyword evidence="4" id="KW-0779">Telomere</keyword>
<feature type="compositionally biased region" description="Polar residues" evidence="6">
    <location>
        <begin position="417"/>
        <end position="429"/>
    </location>
</feature>
<dbReference type="GO" id="GO:0007004">
    <property type="term" value="P:telomere maintenance via telomerase"/>
    <property type="evidence" value="ECO:0007669"/>
    <property type="project" value="InterPro"/>
</dbReference>
<accession>A0A8C8FL36</accession>
<protein>
    <recommendedName>
        <fullName evidence="7">Shelterin complex subunit TPP1/Est3 domain-containing protein</fullName>
    </recommendedName>
</protein>
<evidence type="ECO:0000256" key="6">
    <source>
        <dbReference type="SAM" id="MobiDB-lite"/>
    </source>
</evidence>
<dbReference type="Pfam" id="PF10341">
    <property type="entry name" value="TPP1"/>
    <property type="match status" value="1"/>
</dbReference>
<dbReference type="PANTHER" id="PTHR14487:SF3">
    <property type="entry name" value="ADRENOCORTICAL DYSPLASIA PROTEIN HOMOLOG"/>
    <property type="match status" value="1"/>
</dbReference>
<evidence type="ECO:0000256" key="4">
    <source>
        <dbReference type="ARBA" id="ARBA00022895"/>
    </source>
</evidence>
<feature type="domain" description="Shelterin complex subunit TPP1/Est3" evidence="7">
    <location>
        <begin position="9"/>
        <end position="156"/>
    </location>
</feature>
<dbReference type="Proteomes" id="UP000694402">
    <property type="component" value="Unassembled WGS sequence"/>
</dbReference>
<evidence type="ECO:0000256" key="3">
    <source>
        <dbReference type="ARBA" id="ARBA00022454"/>
    </source>
</evidence>
<dbReference type="AlphaFoldDB" id="A0A8C8FL36"/>
<evidence type="ECO:0000313" key="8">
    <source>
        <dbReference type="Ensembl" id="ENSOTSP00005035654.2"/>
    </source>
</evidence>
<evidence type="ECO:0000313" key="9">
    <source>
        <dbReference type="Proteomes" id="UP000694402"/>
    </source>
</evidence>
<evidence type="ECO:0000256" key="2">
    <source>
        <dbReference type="ARBA" id="ARBA00004574"/>
    </source>
</evidence>
<feature type="compositionally biased region" description="Basic and acidic residues" evidence="6">
    <location>
        <begin position="317"/>
        <end position="336"/>
    </location>
</feature>
<dbReference type="GO" id="GO:0016233">
    <property type="term" value="P:telomere capping"/>
    <property type="evidence" value="ECO:0007669"/>
    <property type="project" value="InterPro"/>
</dbReference>
<sequence>MTRGRRTKLEPWIEQVILSYGTEPEEEKKNTLMKAHVVGVGRMSESQARQTEGLTTLLFLSDGVVHIPAILTQDAWETLQEQEDRECFSSLINCTVCVFSYTLKFNMDSEQTKSQFYLSVGELTTTSAGAAKDNTPCCTSLNSVRQRICTTWRSLLAQDSVHTQNTQSGTELYTLCTTLVICILIVCHTCVYDCVSCLPEFSLSELLGEWQHDWRQSLLKDVMELLRTPTNLPSPQASTSNALTHTGTRWAIERFRYKREDTFNVPVSHLHIPDNLSQKLHTPSDNSETQSGLVPPSEDRPTDPPETDQPILAADSRQTDKPVPLERRHPAHEQTLSRDLCLLTEESMDGEVVSGMTGGAVASPWDMFAPAAELLRTSSASDESITSEPLPLQKSQSLLDSTPQPVTLATFPLATSTQVPSLTPGATQRSGERSLPPYQKPGPSHSLLPSSGSSSTVSLSTKNQHSGMKLHHGSSTTAHQLTITEQQDQVEEEEDVVKRWCSKAKRKSSVQTPEDNDITLEEEDMQKKRSPPSWMFETQNIPRIGEGSSCNQNAVAAIAPQRPSNVHSDGTLFSYSYQLCGRISKDLSHLKIPDGMLHWAVRYLVPSMQTEVVKDTQLRPQTHPS</sequence>
<name>A0A8C8FL36_ONCTS</name>
<gene>
    <name evidence="8" type="primary">acd</name>
</gene>
<reference evidence="8" key="1">
    <citation type="submission" date="2025-08" db="UniProtKB">
        <authorList>
            <consortium name="Ensembl"/>
        </authorList>
    </citation>
    <scope>IDENTIFICATION</scope>
</reference>
<dbReference type="GO" id="GO:0070198">
    <property type="term" value="P:protein localization to chromosome, telomeric region"/>
    <property type="evidence" value="ECO:0007669"/>
    <property type="project" value="TreeGrafter"/>
</dbReference>
<dbReference type="Ensembl" id="ENSOTST00005038712.2">
    <property type="protein sequence ID" value="ENSOTSP00005035654.2"/>
    <property type="gene ID" value="ENSOTSG00005016801.2"/>
</dbReference>
<comment type="subcellular location">
    <subcellularLocation>
        <location evidence="2">Chromosome</location>
        <location evidence="2">Telomere</location>
    </subcellularLocation>
    <subcellularLocation>
        <location evidence="1">Nucleus</location>
    </subcellularLocation>
</comment>
<dbReference type="InterPro" id="IPR019437">
    <property type="entry name" value="TPP1/Est3"/>
</dbReference>
<feature type="region of interest" description="Disordered" evidence="6">
    <location>
        <begin position="275"/>
        <end position="339"/>
    </location>
</feature>
<feature type="compositionally biased region" description="Polar residues" evidence="6">
    <location>
        <begin position="275"/>
        <end position="292"/>
    </location>
</feature>
<dbReference type="PANTHER" id="PTHR14487">
    <property type="entry name" value="ADRENOCORTICAL DYSPLASIA PROTEIN ACD"/>
    <property type="match status" value="1"/>
</dbReference>
<keyword evidence="3" id="KW-0158">Chromosome</keyword>
<dbReference type="GeneTree" id="ENSGT00940000175365"/>
<dbReference type="GO" id="GO:0032211">
    <property type="term" value="P:negative regulation of telomere maintenance via telomerase"/>
    <property type="evidence" value="ECO:0007669"/>
    <property type="project" value="TreeGrafter"/>
</dbReference>
<feature type="region of interest" description="Disordered" evidence="6">
    <location>
        <begin position="417"/>
        <end position="478"/>
    </location>
</feature>
<dbReference type="Gene3D" id="2.40.50.960">
    <property type="match status" value="1"/>
</dbReference>
<dbReference type="GO" id="GO:0005697">
    <property type="term" value="C:telomerase holoenzyme complex"/>
    <property type="evidence" value="ECO:0007669"/>
    <property type="project" value="InterPro"/>
</dbReference>
<dbReference type="InterPro" id="IPR028631">
    <property type="entry name" value="ACD"/>
</dbReference>
<proteinExistence type="predicted"/>
<evidence type="ECO:0000256" key="1">
    <source>
        <dbReference type="ARBA" id="ARBA00004123"/>
    </source>
</evidence>
<organism evidence="8 9">
    <name type="scientific">Oncorhynchus tshawytscha</name>
    <name type="common">Chinook salmon</name>
    <name type="synonym">Salmo tshawytscha</name>
    <dbReference type="NCBI Taxonomy" id="74940"/>
    <lineage>
        <taxon>Eukaryota</taxon>
        <taxon>Metazoa</taxon>
        <taxon>Chordata</taxon>
        <taxon>Craniata</taxon>
        <taxon>Vertebrata</taxon>
        <taxon>Euteleostomi</taxon>
        <taxon>Actinopterygii</taxon>
        <taxon>Neopterygii</taxon>
        <taxon>Teleostei</taxon>
        <taxon>Protacanthopterygii</taxon>
        <taxon>Salmoniformes</taxon>
        <taxon>Salmonidae</taxon>
        <taxon>Salmoninae</taxon>
        <taxon>Oncorhynchus</taxon>
    </lineage>
</organism>
<keyword evidence="5" id="KW-0539">Nucleus</keyword>
<evidence type="ECO:0000256" key="5">
    <source>
        <dbReference type="ARBA" id="ARBA00023242"/>
    </source>
</evidence>
<keyword evidence="9" id="KW-1185">Reference proteome</keyword>
<feature type="compositionally biased region" description="Low complexity" evidence="6">
    <location>
        <begin position="441"/>
        <end position="461"/>
    </location>
</feature>
<reference evidence="8" key="2">
    <citation type="submission" date="2025-09" db="UniProtKB">
        <authorList>
            <consortium name="Ensembl"/>
        </authorList>
    </citation>
    <scope>IDENTIFICATION</scope>
</reference>
<evidence type="ECO:0000259" key="7">
    <source>
        <dbReference type="Pfam" id="PF10341"/>
    </source>
</evidence>